<keyword evidence="2" id="KW-1185">Reference proteome</keyword>
<reference evidence="1 2" key="1">
    <citation type="submission" date="2024-02" db="EMBL/GenBank/DDBJ databases">
        <title>Expansion and revision of Xanthobacter and proposal of Roseixanthobacter gen. nov.</title>
        <authorList>
            <person name="Soltysiak M.P.M."/>
            <person name="Jalihal A."/>
            <person name="Ory A."/>
            <person name="Chrisophersen C."/>
            <person name="Lee A.D."/>
            <person name="Boulton J."/>
            <person name="Springer M."/>
        </authorList>
    </citation>
    <scope>NUCLEOTIDE SEQUENCE [LARGE SCALE GENOMIC DNA]</scope>
    <source>
        <strain evidence="1 2">CB5</strain>
    </source>
</reference>
<evidence type="ECO:0000313" key="1">
    <source>
        <dbReference type="EMBL" id="MFG1255386.1"/>
    </source>
</evidence>
<dbReference type="Proteomes" id="UP001604043">
    <property type="component" value="Unassembled WGS sequence"/>
</dbReference>
<proteinExistence type="predicted"/>
<evidence type="ECO:0000313" key="2">
    <source>
        <dbReference type="Proteomes" id="UP001604043"/>
    </source>
</evidence>
<name>A0ABW6ZNG2_9HYPH</name>
<dbReference type="RefSeq" id="WP_394010461.1">
    <property type="nucleotide sequence ID" value="NZ_JBAFUR010000011.1"/>
</dbReference>
<sequence length="85" mass="9758">MYEAFDAFLAVDTWHTGHPSDGERFYKVLHEVVQKPGFNPDQMGQHMREKLGVSMDDEDHPFNSAIDRYVAAAWAVKEYLQANSL</sequence>
<gene>
    <name evidence="1" type="ORF">V5F30_24460</name>
</gene>
<organism evidence="1 2">
    <name type="scientific">Xanthobacter aminoxidans</name>
    <dbReference type="NCBI Taxonomy" id="186280"/>
    <lineage>
        <taxon>Bacteria</taxon>
        <taxon>Pseudomonadati</taxon>
        <taxon>Pseudomonadota</taxon>
        <taxon>Alphaproteobacteria</taxon>
        <taxon>Hyphomicrobiales</taxon>
        <taxon>Xanthobacteraceae</taxon>
        <taxon>Xanthobacter</taxon>
    </lineage>
</organism>
<protein>
    <submittedName>
        <fullName evidence="1">Uncharacterized protein</fullName>
    </submittedName>
</protein>
<dbReference type="EMBL" id="JBAFUR010000011">
    <property type="protein sequence ID" value="MFG1255386.1"/>
    <property type="molecule type" value="Genomic_DNA"/>
</dbReference>
<accession>A0ABW6ZNG2</accession>
<comment type="caution">
    <text evidence="1">The sequence shown here is derived from an EMBL/GenBank/DDBJ whole genome shotgun (WGS) entry which is preliminary data.</text>
</comment>